<proteinExistence type="predicted"/>
<dbReference type="Gene3D" id="3.30.40.10">
    <property type="entry name" value="Zinc/RING finger domain, C3HC4 (zinc finger)"/>
    <property type="match status" value="1"/>
</dbReference>
<evidence type="ECO:0000256" key="2">
    <source>
        <dbReference type="ARBA" id="ARBA00022771"/>
    </source>
</evidence>
<feature type="compositionally biased region" description="Polar residues" evidence="4">
    <location>
        <begin position="123"/>
        <end position="142"/>
    </location>
</feature>
<protein>
    <recommendedName>
        <fullName evidence="5">TRAFD1/XAF1 zinc finger domain-containing protein</fullName>
    </recommendedName>
</protein>
<keyword evidence="3" id="KW-0862">Zinc</keyword>
<dbReference type="GeneTree" id="ENSGT01120000277516"/>
<dbReference type="InterPro" id="IPR051986">
    <property type="entry name" value="Innate_Immune_Apopt_Reg"/>
</dbReference>
<evidence type="ECO:0000256" key="1">
    <source>
        <dbReference type="ARBA" id="ARBA00022723"/>
    </source>
</evidence>
<dbReference type="InterPro" id="IPR049439">
    <property type="entry name" value="TRAFD1-XIAF1_Znf"/>
</dbReference>
<dbReference type="AlphaFoldDB" id="A0A3Q3GA64"/>
<evidence type="ECO:0000256" key="4">
    <source>
        <dbReference type="SAM" id="MobiDB-lite"/>
    </source>
</evidence>
<feature type="compositionally biased region" description="Acidic residues" evidence="4">
    <location>
        <begin position="112"/>
        <end position="122"/>
    </location>
</feature>
<evidence type="ECO:0000313" key="7">
    <source>
        <dbReference type="Proteomes" id="UP000264800"/>
    </source>
</evidence>
<dbReference type="PANTHER" id="PTHR16295">
    <property type="entry name" value="TRAF-TYPE ZINC FINGER PROTEIN-RELATED"/>
    <property type="match status" value="1"/>
</dbReference>
<evidence type="ECO:0000313" key="6">
    <source>
        <dbReference type="Ensembl" id="ENSKMAP00000020917.1"/>
    </source>
</evidence>
<reference evidence="6" key="2">
    <citation type="submission" date="2025-09" db="UniProtKB">
        <authorList>
            <consortium name="Ensembl"/>
        </authorList>
    </citation>
    <scope>IDENTIFICATION</scope>
</reference>
<name>A0A3Q3GA64_KRYMA</name>
<dbReference type="STRING" id="37003.ENSKMAP00000020917"/>
<dbReference type="InterPro" id="IPR031220">
    <property type="entry name" value="XAF1_C_sf"/>
</dbReference>
<dbReference type="SUPFAM" id="SSF49599">
    <property type="entry name" value="TRAF domain-like"/>
    <property type="match status" value="1"/>
</dbReference>
<keyword evidence="2" id="KW-0863">Zinc-finger</keyword>
<dbReference type="InterPro" id="IPR013083">
    <property type="entry name" value="Znf_RING/FYVE/PHD"/>
</dbReference>
<evidence type="ECO:0000256" key="3">
    <source>
        <dbReference type="ARBA" id="ARBA00022833"/>
    </source>
</evidence>
<dbReference type="GO" id="GO:0005739">
    <property type="term" value="C:mitochondrion"/>
    <property type="evidence" value="ECO:0007669"/>
    <property type="project" value="TreeGrafter"/>
</dbReference>
<reference evidence="6" key="1">
    <citation type="submission" date="2025-08" db="UniProtKB">
        <authorList>
            <consortium name="Ensembl"/>
        </authorList>
    </citation>
    <scope>IDENTIFICATION</scope>
</reference>
<dbReference type="Gene3D" id="6.10.250.1730">
    <property type="match status" value="1"/>
</dbReference>
<dbReference type="Proteomes" id="UP000264800">
    <property type="component" value="Unplaced"/>
</dbReference>
<feature type="compositionally biased region" description="Polar residues" evidence="4">
    <location>
        <begin position="71"/>
        <end position="84"/>
    </location>
</feature>
<organism evidence="6 7">
    <name type="scientific">Kryptolebias marmoratus</name>
    <name type="common">Mangrove killifish</name>
    <name type="synonym">Rivulus marmoratus</name>
    <dbReference type="NCBI Taxonomy" id="37003"/>
    <lineage>
        <taxon>Eukaryota</taxon>
        <taxon>Metazoa</taxon>
        <taxon>Chordata</taxon>
        <taxon>Craniata</taxon>
        <taxon>Vertebrata</taxon>
        <taxon>Euteleostomi</taxon>
        <taxon>Actinopterygii</taxon>
        <taxon>Neopterygii</taxon>
        <taxon>Teleostei</taxon>
        <taxon>Neoteleostei</taxon>
        <taxon>Acanthomorphata</taxon>
        <taxon>Ovalentaria</taxon>
        <taxon>Atherinomorphae</taxon>
        <taxon>Cyprinodontiformes</taxon>
        <taxon>Rivulidae</taxon>
        <taxon>Kryptolebias</taxon>
    </lineage>
</organism>
<keyword evidence="7" id="KW-1185">Reference proteome</keyword>
<feature type="region of interest" description="Disordered" evidence="4">
    <location>
        <begin position="60"/>
        <end position="152"/>
    </location>
</feature>
<dbReference type="Pfam" id="PF21366">
    <property type="entry name" value="TRAFD1-XIAF1_ZnF"/>
    <property type="match status" value="1"/>
</dbReference>
<dbReference type="PANTHER" id="PTHR16295:SF17">
    <property type="entry name" value="XIAP-ASSOCIATED FACTOR 1"/>
    <property type="match status" value="1"/>
</dbReference>
<keyword evidence="1" id="KW-0479">Metal-binding</keyword>
<evidence type="ECO:0000259" key="5">
    <source>
        <dbReference type="Pfam" id="PF21366"/>
    </source>
</evidence>
<dbReference type="GO" id="GO:0008270">
    <property type="term" value="F:zinc ion binding"/>
    <property type="evidence" value="ECO:0007669"/>
    <property type="project" value="UniProtKB-KW"/>
</dbReference>
<accession>A0A3Q3GA64</accession>
<feature type="domain" description="TRAFD1/XAF1 zinc finger" evidence="5">
    <location>
        <begin position="29"/>
        <end position="62"/>
    </location>
</feature>
<sequence length="189" mass="21190">LCSASQSEECAERLQKCPFCELEVVWKELHEHTVVCGSRTELCRDCGRYVKLRDLPDHSSTCSATDEKLSPPQTAASGQDTRSCTRCRGSFPAEEFDQHEQDCSPASRFNDEEAEPEEEESENNLLGQGGSTYKPTFLTHSASRGPWGDGGDPDQISTCPHCHLALPLRTLVWHEVKCRTHIFLKHREA</sequence>
<dbReference type="Ensembl" id="ENSKMAT00000021191.1">
    <property type="protein sequence ID" value="ENSKMAP00000020917.1"/>
    <property type="gene ID" value="ENSKMAG00000015556.1"/>
</dbReference>